<dbReference type="RefSeq" id="WP_031492084.1">
    <property type="nucleotide sequence ID" value="NZ_FUXX01000019.1"/>
</dbReference>
<dbReference type="GO" id="GO:0004798">
    <property type="term" value="F:dTMP kinase activity"/>
    <property type="evidence" value="ECO:0007669"/>
    <property type="project" value="UniProtKB-UniRule"/>
</dbReference>
<reference evidence="15" key="1">
    <citation type="submission" date="2017-02" db="EMBL/GenBank/DDBJ databases">
        <authorList>
            <person name="Varghese N."/>
            <person name="Submissions S."/>
        </authorList>
    </citation>
    <scope>NUCLEOTIDE SEQUENCE [LARGE SCALE GENOMIC DNA]</scope>
    <source>
        <strain evidence="15">DSM 3072</strain>
    </source>
</reference>
<comment type="similarity">
    <text evidence="1 12">Belongs to the thymidylate kinase family.</text>
</comment>
<evidence type="ECO:0000256" key="11">
    <source>
        <dbReference type="ARBA" id="ARBA00057735"/>
    </source>
</evidence>
<dbReference type="InterPro" id="IPR018094">
    <property type="entry name" value="Thymidylate_kinase"/>
</dbReference>
<keyword evidence="5 12" id="KW-0545">Nucleotide biosynthesis</keyword>
<evidence type="ECO:0000256" key="9">
    <source>
        <dbReference type="ARBA" id="ARBA00029962"/>
    </source>
</evidence>
<dbReference type="InterPro" id="IPR039430">
    <property type="entry name" value="Thymidylate_kin-like_dom"/>
</dbReference>
<dbReference type="Gene3D" id="3.40.50.300">
    <property type="entry name" value="P-loop containing nucleotide triphosphate hydrolases"/>
    <property type="match status" value="1"/>
</dbReference>
<evidence type="ECO:0000256" key="8">
    <source>
        <dbReference type="ARBA" id="ARBA00022840"/>
    </source>
</evidence>
<dbReference type="SUPFAM" id="SSF52540">
    <property type="entry name" value="P-loop containing nucleoside triphosphate hydrolases"/>
    <property type="match status" value="1"/>
</dbReference>
<proteinExistence type="inferred from homology"/>
<evidence type="ECO:0000256" key="10">
    <source>
        <dbReference type="ARBA" id="ARBA00048743"/>
    </source>
</evidence>
<evidence type="ECO:0000256" key="12">
    <source>
        <dbReference type="HAMAP-Rule" id="MF_00165"/>
    </source>
</evidence>
<dbReference type="PROSITE" id="PS01331">
    <property type="entry name" value="THYMIDYLATE_KINASE"/>
    <property type="match status" value="1"/>
</dbReference>
<dbReference type="AlphaFoldDB" id="A0A1T4VCK5"/>
<keyword evidence="6 12" id="KW-0547">Nucleotide-binding</keyword>
<sequence>MSKGLFITLEGSEGAGKSTQIEVISNYLKGKGRKVICVREPGGTPIAEDIRALLKNPREDDSMCDTTELLLMYAARAQLVNSFIKPKLQEGFDIICDRHDLSTVAYQGGGRGMDMNHINAVRQIVLGNFRPDLTFLLDIDPEEGMKRARQRGKLDRFEQSKIDFFIRVRNTYIECAKEDPEHIVLIDGSLPLDKVSANVIACLEKLDV</sequence>
<dbReference type="FunFam" id="3.40.50.300:FF:000225">
    <property type="entry name" value="Thymidylate kinase"/>
    <property type="match status" value="1"/>
</dbReference>
<keyword evidence="15" id="KW-1185">Reference proteome</keyword>
<dbReference type="STRING" id="83771.SAMN02910357_00872"/>
<dbReference type="PANTHER" id="PTHR10344">
    <property type="entry name" value="THYMIDYLATE KINASE"/>
    <property type="match status" value="1"/>
</dbReference>
<evidence type="ECO:0000259" key="13">
    <source>
        <dbReference type="Pfam" id="PF02223"/>
    </source>
</evidence>
<dbReference type="Pfam" id="PF02223">
    <property type="entry name" value="Thymidylate_kin"/>
    <property type="match status" value="1"/>
</dbReference>
<evidence type="ECO:0000256" key="1">
    <source>
        <dbReference type="ARBA" id="ARBA00009776"/>
    </source>
</evidence>
<keyword evidence="7 12" id="KW-0418">Kinase</keyword>
<keyword evidence="4 12" id="KW-0808">Transferase</keyword>
<dbReference type="InterPro" id="IPR027417">
    <property type="entry name" value="P-loop_NTPase"/>
</dbReference>
<dbReference type="Proteomes" id="UP000242432">
    <property type="component" value="Unassembled WGS sequence"/>
</dbReference>
<evidence type="ECO:0000256" key="7">
    <source>
        <dbReference type="ARBA" id="ARBA00022777"/>
    </source>
</evidence>
<feature type="binding site" evidence="12">
    <location>
        <begin position="11"/>
        <end position="18"/>
    </location>
    <ligand>
        <name>ATP</name>
        <dbReference type="ChEBI" id="CHEBI:30616"/>
    </ligand>
</feature>
<feature type="domain" description="Thymidylate kinase-like" evidence="13">
    <location>
        <begin position="9"/>
        <end position="197"/>
    </location>
</feature>
<protein>
    <recommendedName>
        <fullName evidence="3 12">Thymidylate kinase</fullName>
        <ecNumber evidence="2 12">2.7.4.9</ecNumber>
    </recommendedName>
    <alternativeName>
        <fullName evidence="9 12">dTMP kinase</fullName>
    </alternativeName>
</protein>
<evidence type="ECO:0000256" key="4">
    <source>
        <dbReference type="ARBA" id="ARBA00022679"/>
    </source>
</evidence>
<dbReference type="InterPro" id="IPR018095">
    <property type="entry name" value="Thymidylate_kin_CS"/>
</dbReference>
<accession>A0A1T4VCK5</accession>
<dbReference type="GO" id="GO:0006235">
    <property type="term" value="P:dTTP biosynthetic process"/>
    <property type="evidence" value="ECO:0007669"/>
    <property type="project" value="UniProtKB-UniRule"/>
</dbReference>
<name>A0A1T4VCK5_9GAMM</name>
<dbReference type="GO" id="GO:0006233">
    <property type="term" value="P:dTDP biosynthetic process"/>
    <property type="evidence" value="ECO:0007669"/>
    <property type="project" value="InterPro"/>
</dbReference>
<evidence type="ECO:0000256" key="5">
    <source>
        <dbReference type="ARBA" id="ARBA00022727"/>
    </source>
</evidence>
<keyword evidence="8 12" id="KW-0067">ATP-binding</keyword>
<gene>
    <name evidence="12" type="primary">tmk</name>
    <name evidence="14" type="ORF">SAMN02745213_01287</name>
</gene>
<dbReference type="EMBL" id="FUXX01000019">
    <property type="protein sequence ID" value="SKA62598.1"/>
    <property type="molecule type" value="Genomic_DNA"/>
</dbReference>
<dbReference type="CDD" id="cd01672">
    <property type="entry name" value="TMPK"/>
    <property type="match status" value="1"/>
</dbReference>
<dbReference type="HAMAP" id="MF_00165">
    <property type="entry name" value="Thymidylate_kinase"/>
    <property type="match status" value="1"/>
</dbReference>
<comment type="function">
    <text evidence="11 12">Phosphorylation of dTMP to form dTDP in both de novo and salvage pathways of dTTP synthesis.</text>
</comment>
<comment type="catalytic activity">
    <reaction evidence="10 12">
        <text>dTMP + ATP = dTDP + ADP</text>
        <dbReference type="Rhea" id="RHEA:13517"/>
        <dbReference type="ChEBI" id="CHEBI:30616"/>
        <dbReference type="ChEBI" id="CHEBI:58369"/>
        <dbReference type="ChEBI" id="CHEBI:63528"/>
        <dbReference type="ChEBI" id="CHEBI:456216"/>
        <dbReference type="EC" id="2.7.4.9"/>
    </reaction>
</comment>
<dbReference type="GO" id="GO:0005524">
    <property type="term" value="F:ATP binding"/>
    <property type="evidence" value="ECO:0007669"/>
    <property type="project" value="UniProtKB-UniRule"/>
</dbReference>
<evidence type="ECO:0000313" key="14">
    <source>
        <dbReference type="EMBL" id="SKA62598.1"/>
    </source>
</evidence>
<dbReference type="NCBIfam" id="TIGR00041">
    <property type="entry name" value="DTMP_kinase"/>
    <property type="match status" value="1"/>
</dbReference>
<organism evidence="14 15">
    <name type="scientific">Succinivibrio dextrinosolvens DSM 3072</name>
    <dbReference type="NCBI Taxonomy" id="1123324"/>
    <lineage>
        <taxon>Bacteria</taxon>
        <taxon>Pseudomonadati</taxon>
        <taxon>Pseudomonadota</taxon>
        <taxon>Gammaproteobacteria</taxon>
        <taxon>Aeromonadales</taxon>
        <taxon>Succinivibrionaceae</taxon>
        <taxon>Succinivibrio</taxon>
    </lineage>
</organism>
<dbReference type="GO" id="GO:0006227">
    <property type="term" value="P:dUDP biosynthetic process"/>
    <property type="evidence" value="ECO:0007669"/>
    <property type="project" value="TreeGrafter"/>
</dbReference>
<evidence type="ECO:0000313" key="15">
    <source>
        <dbReference type="Proteomes" id="UP000242432"/>
    </source>
</evidence>
<dbReference type="GO" id="GO:0005829">
    <property type="term" value="C:cytosol"/>
    <property type="evidence" value="ECO:0007669"/>
    <property type="project" value="TreeGrafter"/>
</dbReference>
<evidence type="ECO:0000256" key="2">
    <source>
        <dbReference type="ARBA" id="ARBA00012980"/>
    </source>
</evidence>
<dbReference type="PANTHER" id="PTHR10344:SF4">
    <property type="entry name" value="UMP-CMP KINASE 2, MITOCHONDRIAL"/>
    <property type="match status" value="1"/>
</dbReference>
<evidence type="ECO:0000256" key="6">
    <source>
        <dbReference type="ARBA" id="ARBA00022741"/>
    </source>
</evidence>
<evidence type="ECO:0000256" key="3">
    <source>
        <dbReference type="ARBA" id="ARBA00017144"/>
    </source>
</evidence>
<dbReference type="EC" id="2.7.4.9" evidence="2 12"/>